<dbReference type="PANTHER" id="PTHR45982:SF9">
    <property type="entry name" value="REGULATOR OF CHROMOSOME CONDENSATION"/>
    <property type="match status" value="1"/>
</dbReference>
<dbReference type="PROSITE" id="PS00626">
    <property type="entry name" value="RCC1_2"/>
    <property type="match status" value="1"/>
</dbReference>
<keyword evidence="1" id="KW-0344">Guanine-nucleotide releasing factor</keyword>
<evidence type="ECO:0000256" key="1">
    <source>
        <dbReference type="ARBA" id="ARBA00022658"/>
    </source>
</evidence>
<evidence type="ECO:0000313" key="5">
    <source>
        <dbReference type="Ensembl" id="ENSJHYP00000005641.1"/>
    </source>
</evidence>
<dbReference type="PRINTS" id="PR00633">
    <property type="entry name" value="RCCNDNSATION"/>
</dbReference>
<keyword evidence="6" id="KW-1185">Reference proteome</keyword>
<dbReference type="InterPro" id="IPR000408">
    <property type="entry name" value="Reg_chr_condens"/>
</dbReference>
<organism evidence="5 6">
    <name type="scientific">Junco hyemalis</name>
    <name type="common">Dark-eyed junco</name>
    <dbReference type="NCBI Taxonomy" id="40217"/>
    <lineage>
        <taxon>Eukaryota</taxon>
        <taxon>Metazoa</taxon>
        <taxon>Chordata</taxon>
        <taxon>Craniata</taxon>
        <taxon>Vertebrata</taxon>
        <taxon>Euteleostomi</taxon>
        <taxon>Archelosauria</taxon>
        <taxon>Archosauria</taxon>
        <taxon>Dinosauria</taxon>
        <taxon>Saurischia</taxon>
        <taxon>Theropoda</taxon>
        <taxon>Coelurosauria</taxon>
        <taxon>Aves</taxon>
        <taxon>Neognathae</taxon>
        <taxon>Neoaves</taxon>
        <taxon>Telluraves</taxon>
        <taxon>Australaves</taxon>
        <taxon>Passeriformes</taxon>
        <taxon>Passerellidae</taxon>
        <taxon>Junco</taxon>
    </lineage>
</organism>
<accession>A0A8C5ILK0</accession>
<dbReference type="InterPro" id="IPR051553">
    <property type="entry name" value="Ran_GTPase-activating"/>
</dbReference>
<dbReference type="GO" id="GO:0005737">
    <property type="term" value="C:cytoplasm"/>
    <property type="evidence" value="ECO:0007669"/>
    <property type="project" value="TreeGrafter"/>
</dbReference>
<name>A0A8C5ILK0_JUNHY</name>
<feature type="repeat" description="RCC1" evidence="3">
    <location>
        <begin position="243"/>
        <end position="310"/>
    </location>
</feature>
<dbReference type="InterPro" id="IPR009091">
    <property type="entry name" value="RCC1/BLIP-II"/>
</dbReference>
<dbReference type="GO" id="GO:0005085">
    <property type="term" value="F:guanyl-nucleotide exchange factor activity"/>
    <property type="evidence" value="ECO:0007669"/>
    <property type="project" value="TreeGrafter"/>
</dbReference>
<evidence type="ECO:0000256" key="2">
    <source>
        <dbReference type="ARBA" id="ARBA00022737"/>
    </source>
</evidence>
<dbReference type="AlphaFoldDB" id="A0A8C5ILK0"/>
<feature type="repeat" description="RCC1" evidence="3">
    <location>
        <begin position="190"/>
        <end position="242"/>
    </location>
</feature>
<keyword evidence="2" id="KW-0677">Repeat</keyword>
<reference evidence="5" key="1">
    <citation type="submission" date="2025-08" db="UniProtKB">
        <authorList>
            <consortium name="Ensembl"/>
        </authorList>
    </citation>
    <scope>IDENTIFICATION</scope>
</reference>
<proteinExistence type="predicted"/>
<feature type="repeat" description="RCC1" evidence="3">
    <location>
        <begin position="365"/>
        <end position="415"/>
    </location>
</feature>
<evidence type="ECO:0000313" key="6">
    <source>
        <dbReference type="Proteomes" id="UP000694408"/>
    </source>
</evidence>
<feature type="domain" description="RCC1-like" evidence="4">
    <location>
        <begin position="89"/>
        <end position="422"/>
    </location>
</feature>
<dbReference type="Proteomes" id="UP000694408">
    <property type="component" value="Unplaced"/>
</dbReference>
<dbReference type="Pfam" id="PF25390">
    <property type="entry name" value="WD40_RLD"/>
    <property type="match status" value="1"/>
</dbReference>
<dbReference type="PROSITE" id="PS00625">
    <property type="entry name" value="RCC1_1"/>
    <property type="match status" value="1"/>
</dbReference>
<evidence type="ECO:0000256" key="3">
    <source>
        <dbReference type="PROSITE-ProRule" id="PRU00235"/>
    </source>
</evidence>
<dbReference type="InterPro" id="IPR058923">
    <property type="entry name" value="RCC1-like_dom"/>
</dbReference>
<sequence length="529" mass="56724">MVLTLGQGNIGSFWHIDSKMPAKRRMKILVPEEESTETKKVKGKKNPLEFSFHFPRSDFYQETCTLTRSFSPSHPAVCHPSHRSQPGLVLTLGQGNVGQLGLGEDIMERKKPALVTLPEMVVQVEAGGMHTVCLSQTGKIYTFGCNDEGALGRDTSAEGSESSPGLVELQEKVVQVSAGDSHTAALTEDGRVFVWGSFRDNNGVIGLLEPLKTSSSPVLLQLNSPVVKIVSGNDHLVMLTVDGDLFTCGCGEQGQLGRVPALFATRGGRRGLERMLVPQLVPVRGRGRRSKMRFQDAFCGAYFTFAVTREGHIYGFGLSNYHQLGTQDTEPCFSPQNLTSFKNSTKSWVGFSGGQHHTVCVDSEGKAYSLGRAEYGRLGLGTGAEEKSAPTVIPELPSIVSVACGASVGYAVSSDGECQGLGTLPSTLPSFLHPALHIVTTHCHLEPGPAAHLLGAAAQWLLRCVCGPVCGQQGWSCGVYREGVVGLTVSSLTLPMPDLRALVVHLLCAVSAGRKVWSEQWVYFSPAKG</sequence>
<feature type="repeat" description="RCC1" evidence="3">
    <location>
        <begin position="311"/>
        <end position="364"/>
    </location>
</feature>
<dbReference type="SUPFAM" id="SSF50985">
    <property type="entry name" value="RCC1/BLIP-II"/>
    <property type="match status" value="1"/>
</dbReference>
<feature type="repeat" description="RCC1" evidence="3">
    <location>
        <begin position="87"/>
        <end position="137"/>
    </location>
</feature>
<protein>
    <submittedName>
        <fullName evidence="5">Regulator of chromosome condensation 1</fullName>
    </submittedName>
</protein>
<feature type="repeat" description="RCC1" evidence="3">
    <location>
        <begin position="138"/>
        <end position="189"/>
    </location>
</feature>
<dbReference type="PANTHER" id="PTHR45982">
    <property type="entry name" value="REGULATOR OF CHROMOSOME CONDENSATION"/>
    <property type="match status" value="1"/>
</dbReference>
<dbReference type="PROSITE" id="PS50012">
    <property type="entry name" value="RCC1_3"/>
    <property type="match status" value="6"/>
</dbReference>
<dbReference type="Gene3D" id="2.130.10.30">
    <property type="entry name" value="Regulator of chromosome condensation 1/beta-lactamase-inhibitor protein II"/>
    <property type="match status" value="1"/>
</dbReference>
<reference evidence="5" key="2">
    <citation type="submission" date="2025-09" db="UniProtKB">
        <authorList>
            <consortium name="Ensembl"/>
        </authorList>
    </citation>
    <scope>IDENTIFICATION</scope>
</reference>
<evidence type="ECO:0000259" key="4">
    <source>
        <dbReference type="Pfam" id="PF25390"/>
    </source>
</evidence>
<dbReference type="Ensembl" id="ENSJHYT00000006908.1">
    <property type="protein sequence ID" value="ENSJHYP00000005641.1"/>
    <property type="gene ID" value="ENSJHYG00000004585.1"/>
</dbReference>